<evidence type="ECO:0000256" key="1">
    <source>
        <dbReference type="ARBA" id="ARBA00022679"/>
    </source>
</evidence>
<dbReference type="RefSeq" id="XP_024740896.1">
    <property type="nucleotide sequence ID" value="XM_024879554.1"/>
</dbReference>
<dbReference type="InterPro" id="IPR016181">
    <property type="entry name" value="Acyl_CoA_acyltransferase"/>
</dbReference>
<keyword evidence="2 4" id="KW-0012">Acyltransferase</keyword>
<dbReference type="Gene3D" id="3.40.630.30">
    <property type="match status" value="1"/>
</dbReference>
<organism evidence="4 5">
    <name type="scientific">Hyaloscypha bicolor E</name>
    <dbReference type="NCBI Taxonomy" id="1095630"/>
    <lineage>
        <taxon>Eukaryota</taxon>
        <taxon>Fungi</taxon>
        <taxon>Dikarya</taxon>
        <taxon>Ascomycota</taxon>
        <taxon>Pezizomycotina</taxon>
        <taxon>Leotiomycetes</taxon>
        <taxon>Helotiales</taxon>
        <taxon>Hyaloscyphaceae</taxon>
        <taxon>Hyaloscypha</taxon>
        <taxon>Hyaloscypha bicolor</taxon>
    </lineage>
</organism>
<evidence type="ECO:0000313" key="5">
    <source>
        <dbReference type="Proteomes" id="UP000235371"/>
    </source>
</evidence>
<keyword evidence="1 4" id="KW-0808">Transferase</keyword>
<dbReference type="Proteomes" id="UP000235371">
    <property type="component" value="Unassembled WGS sequence"/>
</dbReference>
<gene>
    <name evidence="4" type="ORF">K444DRAFT_609313</name>
</gene>
<dbReference type="CDD" id="cd04301">
    <property type="entry name" value="NAT_SF"/>
    <property type="match status" value="1"/>
</dbReference>
<dbReference type="SUPFAM" id="SSF55729">
    <property type="entry name" value="Acyl-CoA N-acyltransferases (Nat)"/>
    <property type="match status" value="1"/>
</dbReference>
<evidence type="ECO:0000313" key="4">
    <source>
        <dbReference type="EMBL" id="PMD63992.1"/>
    </source>
</evidence>
<keyword evidence="5" id="KW-1185">Reference proteome</keyword>
<dbReference type="InterPro" id="IPR050832">
    <property type="entry name" value="Bact_Acetyltransf"/>
</dbReference>
<dbReference type="PANTHER" id="PTHR43877">
    <property type="entry name" value="AMINOALKYLPHOSPHONATE N-ACETYLTRANSFERASE-RELATED-RELATED"/>
    <property type="match status" value="1"/>
</dbReference>
<dbReference type="AlphaFoldDB" id="A0A2J6TLZ4"/>
<dbReference type="InterPro" id="IPR000182">
    <property type="entry name" value="GNAT_dom"/>
</dbReference>
<protein>
    <submittedName>
        <fullName evidence="4">Acyl-CoA N-acyltransferase</fullName>
    </submittedName>
</protein>
<reference evidence="4 5" key="1">
    <citation type="submission" date="2016-04" db="EMBL/GenBank/DDBJ databases">
        <title>A degradative enzymes factory behind the ericoid mycorrhizal symbiosis.</title>
        <authorList>
            <consortium name="DOE Joint Genome Institute"/>
            <person name="Martino E."/>
            <person name="Morin E."/>
            <person name="Grelet G."/>
            <person name="Kuo A."/>
            <person name="Kohler A."/>
            <person name="Daghino S."/>
            <person name="Barry K."/>
            <person name="Choi C."/>
            <person name="Cichocki N."/>
            <person name="Clum A."/>
            <person name="Copeland A."/>
            <person name="Hainaut M."/>
            <person name="Haridas S."/>
            <person name="Labutti K."/>
            <person name="Lindquist E."/>
            <person name="Lipzen A."/>
            <person name="Khouja H.-R."/>
            <person name="Murat C."/>
            <person name="Ohm R."/>
            <person name="Olson A."/>
            <person name="Spatafora J."/>
            <person name="Veneault-Fourrey C."/>
            <person name="Henrissat B."/>
            <person name="Grigoriev I."/>
            <person name="Martin F."/>
            <person name="Perotto S."/>
        </authorList>
    </citation>
    <scope>NUCLEOTIDE SEQUENCE [LARGE SCALE GENOMIC DNA]</scope>
    <source>
        <strain evidence="4 5">E</strain>
    </source>
</reference>
<dbReference type="OrthoDB" id="4224637at2759"/>
<dbReference type="EMBL" id="KZ613774">
    <property type="protein sequence ID" value="PMD63992.1"/>
    <property type="molecule type" value="Genomic_DNA"/>
</dbReference>
<name>A0A2J6TLZ4_9HELO</name>
<dbReference type="Pfam" id="PF13302">
    <property type="entry name" value="Acetyltransf_3"/>
    <property type="match status" value="1"/>
</dbReference>
<evidence type="ECO:0000259" key="3">
    <source>
        <dbReference type="PROSITE" id="PS51186"/>
    </source>
</evidence>
<dbReference type="InParanoid" id="A0A2J6TLZ4"/>
<evidence type="ECO:0000256" key="2">
    <source>
        <dbReference type="ARBA" id="ARBA00023315"/>
    </source>
</evidence>
<dbReference type="PROSITE" id="PS51186">
    <property type="entry name" value="GNAT"/>
    <property type="match status" value="1"/>
</dbReference>
<proteinExistence type="predicted"/>
<feature type="domain" description="N-acetyltransferase" evidence="3">
    <location>
        <begin position="44"/>
        <end position="187"/>
    </location>
</feature>
<dbReference type="GeneID" id="36587631"/>
<accession>A0A2J6TLZ4</accession>
<sequence>MPPSDIRFFTEDWTITVPSLPNVKFLRLTPPRSDEQIKILSNPLNSPFASPSDLAEVWDEEMKKGVKERFLARYNLSKTKYQALEIVVEIDGETVGQGSVYEIPQVQAGLANIGLTLAASARGKGIGRAAMQVLLRLANELEVNLVHAGTMSTNKPMRALAKSLGFTEREEVLSVPGRGVVADILFENVDYKRYKDLEMKVEFLGPVLE</sequence>
<dbReference type="GO" id="GO:0016747">
    <property type="term" value="F:acyltransferase activity, transferring groups other than amino-acyl groups"/>
    <property type="evidence" value="ECO:0007669"/>
    <property type="project" value="InterPro"/>
</dbReference>